<evidence type="ECO:0000256" key="6">
    <source>
        <dbReference type="ARBA" id="ARBA00023136"/>
    </source>
</evidence>
<keyword evidence="10" id="KW-1185">Reference proteome</keyword>
<evidence type="ECO:0000313" key="10">
    <source>
        <dbReference type="Proteomes" id="UP000198327"/>
    </source>
</evidence>
<evidence type="ECO:0000256" key="3">
    <source>
        <dbReference type="ARBA" id="ARBA00022475"/>
    </source>
</evidence>
<dbReference type="Pfam" id="PF00528">
    <property type="entry name" value="BPD_transp_1"/>
    <property type="match status" value="1"/>
</dbReference>
<dbReference type="Proteomes" id="UP000198327">
    <property type="component" value="Unassembled WGS sequence"/>
</dbReference>
<keyword evidence="3" id="KW-1003">Cell membrane</keyword>
<gene>
    <name evidence="9" type="ORF">SAMN05421642_109138</name>
</gene>
<dbReference type="SUPFAM" id="SSF161098">
    <property type="entry name" value="MetI-like"/>
    <property type="match status" value="1"/>
</dbReference>
<dbReference type="GO" id="GO:0005886">
    <property type="term" value="C:plasma membrane"/>
    <property type="evidence" value="ECO:0007669"/>
    <property type="project" value="UniProtKB-SubCell"/>
</dbReference>
<dbReference type="AlphaFoldDB" id="A0A239JXB7"/>
<dbReference type="PANTHER" id="PTHR30151:SF0">
    <property type="entry name" value="ABC TRANSPORTER PERMEASE PROTEIN MJ0413-RELATED"/>
    <property type="match status" value="1"/>
</dbReference>
<dbReference type="InterPro" id="IPR035906">
    <property type="entry name" value="MetI-like_sf"/>
</dbReference>
<keyword evidence="4 7" id="KW-0812">Transmembrane</keyword>
<feature type="transmembrane region" description="Helical" evidence="7">
    <location>
        <begin position="201"/>
        <end position="226"/>
    </location>
</feature>
<evidence type="ECO:0000313" key="9">
    <source>
        <dbReference type="EMBL" id="SNT10616.1"/>
    </source>
</evidence>
<dbReference type="PROSITE" id="PS50928">
    <property type="entry name" value="ABC_TM1"/>
    <property type="match status" value="1"/>
</dbReference>
<feature type="transmembrane region" description="Helical" evidence="7">
    <location>
        <begin position="131"/>
        <end position="153"/>
    </location>
</feature>
<name>A0A239JXB7_9NOCA</name>
<feature type="transmembrane region" description="Helical" evidence="7">
    <location>
        <begin position="93"/>
        <end position="119"/>
    </location>
</feature>
<proteinExistence type="inferred from homology"/>
<dbReference type="CDD" id="cd06261">
    <property type="entry name" value="TM_PBP2"/>
    <property type="match status" value="1"/>
</dbReference>
<evidence type="ECO:0000256" key="7">
    <source>
        <dbReference type="RuleBase" id="RU363032"/>
    </source>
</evidence>
<keyword evidence="2 7" id="KW-0813">Transport</keyword>
<dbReference type="PANTHER" id="PTHR30151">
    <property type="entry name" value="ALKANE SULFONATE ABC TRANSPORTER-RELATED, MEMBRANE SUBUNIT"/>
    <property type="match status" value="1"/>
</dbReference>
<evidence type="ECO:0000256" key="2">
    <source>
        <dbReference type="ARBA" id="ARBA00022448"/>
    </source>
</evidence>
<evidence type="ECO:0000259" key="8">
    <source>
        <dbReference type="PROSITE" id="PS50928"/>
    </source>
</evidence>
<dbReference type="InterPro" id="IPR000515">
    <property type="entry name" value="MetI-like"/>
</dbReference>
<keyword evidence="6 7" id="KW-0472">Membrane</keyword>
<comment type="subcellular location">
    <subcellularLocation>
        <location evidence="1 7">Cell membrane</location>
        <topology evidence="1 7">Multi-pass membrane protein</topology>
    </subcellularLocation>
</comment>
<dbReference type="OrthoDB" id="7274389at2"/>
<dbReference type="Gene3D" id="1.10.3720.10">
    <property type="entry name" value="MetI-like"/>
    <property type="match status" value="1"/>
</dbReference>
<evidence type="ECO:0000256" key="5">
    <source>
        <dbReference type="ARBA" id="ARBA00022989"/>
    </source>
</evidence>
<protein>
    <submittedName>
        <fullName evidence="9">NitT/TauT family transport system permease protein/sulfonate transport system permease protein</fullName>
    </submittedName>
</protein>
<dbReference type="RefSeq" id="WP_089248084.1">
    <property type="nucleotide sequence ID" value="NZ_FZOW01000009.1"/>
</dbReference>
<comment type="similarity">
    <text evidence="7">Belongs to the binding-protein-dependent transport system permease family.</text>
</comment>
<dbReference type="EMBL" id="FZOW01000009">
    <property type="protein sequence ID" value="SNT10616.1"/>
    <property type="molecule type" value="Genomic_DNA"/>
</dbReference>
<feature type="domain" description="ABC transmembrane type-1" evidence="8">
    <location>
        <begin position="93"/>
        <end position="277"/>
    </location>
</feature>
<dbReference type="GO" id="GO:0055085">
    <property type="term" value="P:transmembrane transport"/>
    <property type="evidence" value="ECO:0007669"/>
    <property type="project" value="InterPro"/>
</dbReference>
<sequence length="284" mass="29951">MTTTLRAKPVAATPASGAAARPRRWLSIGGAIGWRLLGVVVFVVAWHVIALNVDSRAILPGPLTVLTDFTDSFFDDPGLRYLGVRSPGVAINLAWTVGLAVLAWAIGSTLGAAVGLLSSRMQWVRNVSEPLFFVFGAVPALVLAPFFLVWFGQGHLNKVVLVGFYCFVSVGLVAQSAAAAFPRTSEEYAATQGLDSRARFLHVIVPGTLPSVLSGLRIALATGIAVQATVELLGSQIGIGRLITLRAGQGDVSGVLGLSIALGIVAIVADLILRQCIRFLTRWQ</sequence>
<organism evidence="9 10">
    <name type="scientific">Rhodococcoides kyotonense</name>
    <dbReference type="NCBI Taxonomy" id="398843"/>
    <lineage>
        <taxon>Bacteria</taxon>
        <taxon>Bacillati</taxon>
        <taxon>Actinomycetota</taxon>
        <taxon>Actinomycetes</taxon>
        <taxon>Mycobacteriales</taxon>
        <taxon>Nocardiaceae</taxon>
        <taxon>Rhodococcoides</taxon>
    </lineage>
</organism>
<feature type="transmembrane region" description="Helical" evidence="7">
    <location>
        <begin position="252"/>
        <end position="273"/>
    </location>
</feature>
<keyword evidence="5 7" id="KW-1133">Transmembrane helix</keyword>
<accession>A0A239JXB7</accession>
<feature type="transmembrane region" description="Helical" evidence="7">
    <location>
        <begin position="159"/>
        <end position="181"/>
    </location>
</feature>
<evidence type="ECO:0000256" key="1">
    <source>
        <dbReference type="ARBA" id="ARBA00004651"/>
    </source>
</evidence>
<reference evidence="10" key="1">
    <citation type="submission" date="2017-06" db="EMBL/GenBank/DDBJ databases">
        <authorList>
            <person name="Varghese N."/>
            <person name="Submissions S."/>
        </authorList>
    </citation>
    <scope>NUCLEOTIDE SEQUENCE [LARGE SCALE GENOMIC DNA]</scope>
    <source>
        <strain evidence="10">JCM 23211</strain>
    </source>
</reference>
<evidence type="ECO:0000256" key="4">
    <source>
        <dbReference type="ARBA" id="ARBA00022692"/>
    </source>
</evidence>
<feature type="transmembrane region" description="Helical" evidence="7">
    <location>
        <begin position="32"/>
        <end position="53"/>
    </location>
</feature>